<comment type="caution">
    <text evidence="1">The sequence shown here is derived from an EMBL/GenBank/DDBJ whole genome shotgun (WGS) entry which is preliminary data.</text>
</comment>
<gene>
    <name evidence="1" type="ORF">DL762_010222</name>
</gene>
<evidence type="ECO:0000313" key="1">
    <source>
        <dbReference type="EMBL" id="RYO74991.1"/>
    </source>
</evidence>
<keyword evidence="2" id="KW-1185">Reference proteome</keyword>
<dbReference type="EMBL" id="QJNS01000711">
    <property type="protein sequence ID" value="RYO74991.1"/>
    <property type="molecule type" value="Genomic_DNA"/>
</dbReference>
<reference evidence="1 2" key="1">
    <citation type="submission" date="2018-06" db="EMBL/GenBank/DDBJ databases">
        <title>Complete Genomes of Monosporascus.</title>
        <authorList>
            <person name="Robinson A.J."/>
            <person name="Natvig D.O."/>
        </authorList>
    </citation>
    <scope>NUCLEOTIDE SEQUENCE [LARGE SCALE GENOMIC DNA]</scope>
    <source>
        <strain evidence="1 2">CBS 609.92</strain>
    </source>
</reference>
<organism evidence="1 2">
    <name type="scientific">Monosporascus cannonballus</name>
    <dbReference type="NCBI Taxonomy" id="155416"/>
    <lineage>
        <taxon>Eukaryota</taxon>
        <taxon>Fungi</taxon>
        <taxon>Dikarya</taxon>
        <taxon>Ascomycota</taxon>
        <taxon>Pezizomycotina</taxon>
        <taxon>Sordariomycetes</taxon>
        <taxon>Xylariomycetidae</taxon>
        <taxon>Xylariales</taxon>
        <taxon>Xylariales incertae sedis</taxon>
        <taxon>Monosporascus</taxon>
    </lineage>
</organism>
<accession>A0ABY0GVC6</accession>
<evidence type="ECO:0000313" key="2">
    <source>
        <dbReference type="Proteomes" id="UP000294003"/>
    </source>
</evidence>
<name>A0ABY0GVC6_9PEZI</name>
<proteinExistence type="predicted"/>
<sequence>MGGGDAITNDKDQGKPTPAALCTYCRLGKTYRKHKPPQEGIFEAVSDITVAPGGLLKPECIEEGEDPLTFHVDPLTDPGGWEAVRVEFARALWLRRSTVLFSVPDLAAHIDAEFGPGVLVNALQLVAREALDDCILRSRLGDPCGFHNAPRPPLLYSFKKPRVRMKGIRNAGQFMSFLECLDERQEVRGFASAGIRNQKVLAVSQRLLPNCQDGFRGDAAVICVFCRKLLYLEPLNMESRWPCQ</sequence>
<dbReference type="Proteomes" id="UP000294003">
    <property type="component" value="Unassembled WGS sequence"/>
</dbReference>
<protein>
    <submittedName>
        <fullName evidence="1">Uncharacterized protein</fullName>
    </submittedName>
</protein>